<keyword evidence="3 6" id="KW-0064">Aspartyl protease</keyword>
<evidence type="ECO:0000313" key="10">
    <source>
        <dbReference type="Proteomes" id="UP000305948"/>
    </source>
</evidence>
<protein>
    <submittedName>
        <fullName evidence="9">Acid protease</fullName>
    </submittedName>
</protein>
<dbReference type="SUPFAM" id="SSF50630">
    <property type="entry name" value="Acid proteases"/>
    <property type="match status" value="1"/>
</dbReference>
<keyword evidence="4 6" id="KW-0378">Hydrolase</keyword>
<feature type="region of interest" description="Disordered" evidence="7">
    <location>
        <begin position="342"/>
        <end position="363"/>
    </location>
</feature>
<dbReference type="InterPro" id="IPR033121">
    <property type="entry name" value="PEPTIDASE_A1"/>
</dbReference>
<evidence type="ECO:0000256" key="5">
    <source>
        <dbReference type="PIRSR" id="PIRSR601461-1"/>
    </source>
</evidence>
<evidence type="ECO:0000256" key="2">
    <source>
        <dbReference type="ARBA" id="ARBA00022670"/>
    </source>
</evidence>
<dbReference type="InterPro" id="IPR021109">
    <property type="entry name" value="Peptidase_aspartic_dom_sf"/>
</dbReference>
<dbReference type="Gene3D" id="2.40.70.10">
    <property type="entry name" value="Acid Proteases"/>
    <property type="match status" value="2"/>
</dbReference>
<comment type="similarity">
    <text evidence="1 6">Belongs to the peptidase A1 family.</text>
</comment>
<dbReference type="GO" id="GO:0004190">
    <property type="term" value="F:aspartic-type endopeptidase activity"/>
    <property type="evidence" value="ECO:0007669"/>
    <property type="project" value="UniProtKB-KW"/>
</dbReference>
<feature type="active site" evidence="5">
    <location>
        <position position="224"/>
    </location>
</feature>
<evidence type="ECO:0000256" key="1">
    <source>
        <dbReference type="ARBA" id="ARBA00007447"/>
    </source>
</evidence>
<sequence>DQSYLGSISIGSPAQQFNVILDTGSADLWVAGSSCSSCSSSTPTFSTSRSSSFQSSTSSAGQQQSLTIRYGSGQVTGSLGADTVQMAGFQVSGQEFVVVDQTSQNLLSGSNAGIMGLGFQAIASSGATPFWEALVNANQLSQPLMAFWLRRLLDDSSATQNSELYGGEFTLGGTNTSLYTGDIQFIDFPSGVQQSFWLLEVQGVSVQGGSVGISTGNAALAAIDTGTTLVGGPSNDVDAIWAAVSGSQALSGQYAGFYAFPCSTNLQVSLSFGGNAWPISPADMNLGAISGNMCLGGIFDLTQGADVGSGNPGWVVGDTFLKNVYTVFRASPASVGFAQLSEAAGGSSGSSPHSAASSSSARS</sequence>
<keyword evidence="2 6" id="KW-0645">Protease</keyword>
<evidence type="ECO:0000259" key="8">
    <source>
        <dbReference type="PROSITE" id="PS51767"/>
    </source>
</evidence>
<reference evidence="9 10" key="1">
    <citation type="journal article" date="2019" name="Nat. Ecol. Evol.">
        <title>Megaphylogeny resolves global patterns of mushroom evolution.</title>
        <authorList>
            <person name="Varga T."/>
            <person name="Krizsan K."/>
            <person name="Foldi C."/>
            <person name="Dima B."/>
            <person name="Sanchez-Garcia M."/>
            <person name="Sanchez-Ramirez S."/>
            <person name="Szollosi G.J."/>
            <person name="Szarkandi J.G."/>
            <person name="Papp V."/>
            <person name="Albert L."/>
            <person name="Andreopoulos W."/>
            <person name="Angelini C."/>
            <person name="Antonin V."/>
            <person name="Barry K.W."/>
            <person name="Bougher N.L."/>
            <person name="Buchanan P."/>
            <person name="Buyck B."/>
            <person name="Bense V."/>
            <person name="Catcheside P."/>
            <person name="Chovatia M."/>
            <person name="Cooper J."/>
            <person name="Damon W."/>
            <person name="Desjardin D."/>
            <person name="Finy P."/>
            <person name="Geml J."/>
            <person name="Haridas S."/>
            <person name="Hughes K."/>
            <person name="Justo A."/>
            <person name="Karasinski D."/>
            <person name="Kautmanova I."/>
            <person name="Kiss B."/>
            <person name="Kocsube S."/>
            <person name="Kotiranta H."/>
            <person name="LaButti K.M."/>
            <person name="Lechner B.E."/>
            <person name="Liimatainen K."/>
            <person name="Lipzen A."/>
            <person name="Lukacs Z."/>
            <person name="Mihaltcheva S."/>
            <person name="Morgado L.N."/>
            <person name="Niskanen T."/>
            <person name="Noordeloos M.E."/>
            <person name="Ohm R.A."/>
            <person name="Ortiz-Santana B."/>
            <person name="Ovrebo C."/>
            <person name="Racz N."/>
            <person name="Riley R."/>
            <person name="Savchenko A."/>
            <person name="Shiryaev A."/>
            <person name="Soop K."/>
            <person name="Spirin V."/>
            <person name="Szebenyi C."/>
            <person name="Tomsovsky M."/>
            <person name="Tulloss R.E."/>
            <person name="Uehling J."/>
            <person name="Grigoriev I.V."/>
            <person name="Vagvolgyi C."/>
            <person name="Papp T."/>
            <person name="Martin F.M."/>
            <person name="Miettinen O."/>
            <person name="Hibbett D.S."/>
            <person name="Nagy L.G."/>
        </authorList>
    </citation>
    <scope>NUCLEOTIDE SEQUENCE [LARGE SCALE GENOMIC DNA]</scope>
    <source>
        <strain evidence="9 10">OMC1185</strain>
    </source>
</reference>
<dbReference type="Pfam" id="PF00026">
    <property type="entry name" value="Asp"/>
    <property type="match status" value="1"/>
</dbReference>
<proteinExistence type="inferred from homology"/>
<dbReference type="InterPro" id="IPR001969">
    <property type="entry name" value="Aspartic_peptidase_AS"/>
</dbReference>
<name>A0A5C3NDN1_9AGAM</name>
<dbReference type="EMBL" id="ML213506">
    <property type="protein sequence ID" value="TFK54576.1"/>
    <property type="molecule type" value="Genomic_DNA"/>
</dbReference>
<dbReference type="PROSITE" id="PS00141">
    <property type="entry name" value="ASP_PROTEASE"/>
    <property type="match status" value="1"/>
</dbReference>
<evidence type="ECO:0000256" key="4">
    <source>
        <dbReference type="ARBA" id="ARBA00022801"/>
    </source>
</evidence>
<dbReference type="InterPro" id="IPR001461">
    <property type="entry name" value="Aspartic_peptidase_A1"/>
</dbReference>
<dbReference type="OrthoDB" id="771136at2759"/>
<evidence type="ECO:0000313" key="9">
    <source>
        <dbReference type="EMBL" id="TFK54576.1"/>
    </source>
</evidence>
<feature type="domain" description="Peptidase A1" evidence="8">
    <location>
        <begin position="4"/>
        <end position="338"/>
    </location>
</feature>
<accession>A0A5C3NDN1</accession>
<organism evidence="9 10">
    <name type="scientific">Heliocybe sulcata</name>
    <dbReference type="NCBI Taxonomy" id="5364"/>
    <lineage>
        <taxon>Eukaryota</taxon>
        <taxon>Fungi</taxon>
        <taxon>Dikarya</taxon>
        <taxon>Basidiomycota</taxon>
        <taxon>Agaricomycotina</taxon>
        <taxon>Agaricomycetes</taxon>
        <taxon>Gloeophyllales</taxon>
        <taxon>Gloeophyllaceae</taxon>
        <taxon>Heliocybe</taxon>
    </lineage>
</organism>
<dbReference type="InterPro" id="IPR034164">
    <property type="entry name" value="Pepsin-like_dom"/>
</dbReference>
<dbReference type="PANTHER" id="PTHR47966:SF6">
    <property type="entry name" value="PEPTIDASE A1 DOMAIN-CONTAINING PROTEIN"/>
    <property type="match status" value="1"/>
</dbReference>
<dbReference type="PRINTS" id="PR00792">
    <property type="entry name" value="PEPSIN"/>
</dbReference>
<dbReference type="GO" id="GO:0006508">
    <property type="term" value="P:proteolysis"/>
    <property type="evidence" value="ECO:0007669"/>
    <property type="project" value="UniProtKB-KW"/>
</dbReference>
<feature type="non-terminal residue" evidence="9">
    <location>
        <position position="363"/>
    </location>
</feature>
<dbReference type="PROSITE" id="PS51767">
    <property type="entry name" value="PEPTIDASE_A1"/>
    <property type="match status" value="1"/>
</dbReference>
<feature type="active site" evidence="5">
    <location>
        <position position="22"/>
    </location>
</feature>
<evidence type="ECO:0000256" key="7">
    <source>
        <dbReference type="SAM" id="MobiDB-lite"/>
    </source>
</evidence>
<evidence type="ECO:0000256" key="3">
    <source>
        <dbReference type="ARBA" id="ARBA00022750"/>
    </source>
</evidence>
<dbReference type="STRING" id="5364.A0A5C3NDN1"/>
<dbReference type="PANTHER" id="PTHR47966">
    <property type="entry name" value="BETA-SITE APP-CLEAVING ENZYME, ISOFORM A-RELATED"/>
    <property type="match status" value="1"/>
</dbReference>
<dbReference type="AlphaFoldDB" id="A0A5C3NDN1"/>
<dbReference type="CDD" id="cd05471">
    <property type="entry name" value="pepsin_like"/>
    <property type="match status" value="1"/>
</dbReference>
<evidence type="ECO:0000256" key="6">
    <source>
        <dbReference type="RuleBase" id="RU000454"/>
    </source>
</evidence>
<gene>
    <name evidence="9" type="ORF">OE88DRAFT_1598562</name>
</gene>
<dbReference type="Proteomes" id="UP000305948">
    <property type="component" value="Unassembled WGS sequence"/>
</dbReference>
<feature type="non-terminal residue" evidence="9">
    <location>
        <position position="1"/>
    </location>
</feature>
<dbReference type="FunFam" id="2.40.70.10:FF:000115">
    <property type="entry name" value="Lysosomal aspartic protease"/>
    <property type="match status" value="1"/>
</dbReference>
<keyword evidence="10" id="KW-1185">Reference proteome</keyword>